<keyword evidence="3" id="KW-1185">Reference proteome</keyword>
<dbReference type="OrthoDB" id="35302at2157"/>
<dbReference type="Proteomes" id="UP000024332">
    <property type="component" value="Unassembled WGS sequence"/>
</dbReference>
<dbReference type="SUPFAM" id="SSF50249">
    <property type="entry name" value="Nucleic acid-binding proteins"/>
    <property type="match status" value="1"/>
</dbReference>
<proteinExistence type="predicted"/>
<dbReference type="Pfam" id="PF12172">
    <property type="entry name" value="zf-ChsH2"/>
    <property type="match status" value="1"/>
</dbReference>
<dbReference type="RefSeq" id="WP_048099088.1">
    <property type="nucleotide sequence ID" value="NZ_JFZT01000021.1"/>
</dbReference>
<evidence type="ECO:0000313" key="2">
    <source>
        <dbReference type="EMBL" id="EZQ10583.1"/>
    </source>
</evidence>
<accession>A0A031LU02</accession>
<dbReference type="EMBL" id="JFZT01000021">
    <property type="protein sequence ID" value="EZQ10583.1"/>
    <property type="molecule type" value="Genomic_DNA"/>
</dbReference>
<reference evidence="2 3" key="1">
    <citation type="submission" date="2014-03" db="EMBL/GenBank/DDBJ databases">
        <title>Draft genome sequence of the novel thermoacidophilic archaea Acidianus copahuensis ALE1 strain, isolated from Copahue volcanic area in Neuquen Argentina.</title>
        <authorList>
            <person name="Urbieta M.S."/>
            <person name="Rascovan N."/>
            <person name="Castro C."/>
            <person name="Revale S."/>
            <person name="Giaveno M.A."/>
            <person name="Vazquez M.P."/>
            <person name="Donati E.R."/>
        </authorList>
    </citation>
    <scope>NUCLEOTIDE SEQUENCE [LARGE SCALE GENOMIC DNA]</scope>
    <source>
        <strain evidence="2 3">ALE1</strain>
    </source>
</reference>
<dbReference type="InterPro" id="IPR022002">
    <property type="entry name" value="ChsH2_Znr"/>
</dbReference>
<name>A0A031LU02_9CREN</name>
<dbReference type="InterPro" id="IPR012340">
    <property type="entry name" value="NA-bd_OB-fold"/>
</dbReference>
<sequence>MKCNNCGYISFTRRYICPVCRSTSFIKDEVSLSEKICWKLYATPEGFPEKYTLCLVEDKGVKGFKRIENI</sequence>
<dbReference type="AlphaFoldDB" id="A0A031LU02"/>
<feature type="domain" description="ChsH2 rubredoxin-like zinc ribbon" evidence="1">
    <location>
        <begin position="1"/>
        <end position="25"/>
    </location>
</feature>
<comment type="caution">
    <text evidence="2">The sequence shown here is derived from an EMBL/GenBank/DDBJ whole genome shotgun (WGS) entry which is preliminary data.</text>
</comment>
<protein>
    <recommendedName>
        <fullName evidence="1">ChsH2 rubredoxin-like zinc ribbon domain-containing protein</fullName>
    </recommendedName>
</protein>
<organism evidence="2 3">
    <name type="scientific">Candidatus Acidianus copahuensis</name>
    <dbReference type="NCBI Taxonomy" id="1160895"/>
    <lineage>
        <taxon>Archaea</taxon>
        <taxon>Thermoproteota</taxon>
        <taxon>Thermoprotei</taxon>
        <taxon>Sulfolobales</taxon>
        <taxon>Sulfolobaceae</taxon>
        <taxon>Acidianus</taxon>
    </lineage>
</organism>
<evidence type="ECO:0000259" key="1">
    <source>
        <dbReference type="Pfam" id="PF12172"/>
    </source>
</evidence>
<gene>
    <name evidence="2" type="ORF">CM19_03910</name>
</gene>
<dbReference type="STRING" id="1160895.CM19_03910"/>
<evidence type="ECO:0000313" key="3">
    <source>
        <dbReference type="Proteomes" id="UP000024332"/>
    </source>
</evidence>